<keyword evidence="1 5" id="KW-0489">Methyltransferase</keyword>
<dbReference type="Proteomes" id="UP000321595">
    <property type="component" value="Chromosome"/>
</dbReference>
<dbReference type="PANTHER" id="PTHR43042">
    <property type="entry name" value="SAM-DEPENDENT METHYLTRANSFERASE"/>
    <property type="match status" value="1"/>
</dbReference>
<dbReference type="Gene3D" id="3.40.50.150">
    <property type="entry name" value="Vaccinia Virus protein VP39"/>
    <property type="match status" value="1"/>
</dbReference>
<protein>
    <submittedName>
        <fullName evidence="5">Class I SAM-dependent rRNA methyltransferase</fullName>
    </submittedName>
</protein>
<dbReference type="KEGG" id="bbae:FRD01_17310"/>
<dbReference type="Gene3D" id="3.30.750.80">
    <property type="entry name" value="RNA methyltransferase domain (HRMD) like"/>
    <property type="match status" value="1"/>
</dbReference>
<proteinExistence type="predicted"/>
<dbReference type="SUPFAM" id="SSF53335">
    <property type="entry name" value="S-adenosyl-L-methionine-dependent methyltransferases"/>
    <property type="match status" value="1"/>
</dbReference>
<reference evidence="5 6" key="1">
    <citation type="submission" date="2019-08" db="EMBL/GenBank/DDBJ databases">
        <authorList>
            <person name="Liang Q."/>
        </authorList>
    </citation>
    <scope>NUCLEOTIDE SEQUENCE [LARGE SCALE GENOMIC DNA]</scope>
    <source>
        <strain evidence="5 6">V1718</strain>
    </source>
</reference>
<dbReference type="GO" id="GO:0008168">
    <property type="term" value="F:methyltransferase activity"/>
    <property type="evidence" value="ECO:0007669"/>
    <property type="project" value="UniProtKB-KW"/>
</dbReference>
<gene>
    <name evidence="5" type="ORF">FRD01_17310</name>
</gene>
<evidence type="ECO:0000256" key="2">
    <source>
        <dbReference type="ARBA" id="ARBA00022679"/>
    </source>
</evidence>
<accession>A0A5B8XTX9</accession>
<evidence type="ECO:0000256" key="1">
    <source>
        <dbReference type="ARBA" id="ARBA00022603"/>
    </source>
</evidence>
<evidence type="ECO:0000313" key="5">
    <source>
        <dbReference type="EMBL" id="QED28964.1"/>
    </source>
</evidence>
<keyword evidence="6" id="KW-1185">Reference proteome</keyword>
<dbReference type="GO" id="GO:0032259">
    <property type="term" value="P:methylation"/>
    <property type="evidence" value="ECO:0007669"/>
    <property type="project" value="UniProtKB-KW"/>
</dbReference>
<evidence type="ECO:0000256" key="3">
    <source>
        <dbReference type="ARBA" id="ARBA00022691"/>
    </source>
</evidence>
<dbReference type="CDD" id="cd02440">
    <property type="entry name" value="AdoMet_MTases"/>
    <property type="match status" value="1"/>
</dbReference>
<dbReference type="PANTHER" id="PTHR43042:SF3">
    <property type="entry name" value="RIBOSOMAL RNA LARGE SUBUNIT METHYLTRANSFERASE YWBD-RELATED"/>
    <property type="match status" value="1"/>
</dbReference>
<dbReference type="OrthoDB" id="9805492at2"/>
<dbReference type="EMBL" id="CP042467">
    <property type="protein sequence ID" value="QED28964.1"/>
    <property type="molecule type" value="Genomic_DNA"/>
</dbReference>
<organism evidence="5 6">
    <name type="scientific">Microvenator marinus</name>
    <dbReference type="NCBI Taxonomy" id="2600177"/>
    <lineage>
        <taxon>Bacteria</taxon>
        <taxon>Deltaproteobacteria</taxon>
        <taxon>Bradymonadales</taxon>
        <taxon>Microvenatoraceae</taxon>
        <taxon>Microvenator</taxon>
    </lineage>
</organism>
<name>A0A5B8XTX9_9DELT</name>
<feature type="domain" description="S-adenosylmethionine-dependent methyltransferase" evidence="4">
    <location>
        <begin position="479"/>
        <end position="632"/>
    </location>
</feature>
<dbReference type="AlphaFoldDB" id="A0A5B8XTX9"/>
<sequence>MKISVTIPFEEPQATLRHYIERAWPEGSKSEISTIISTRKATVDGRPEGHSDRRLPAGATLEFEADESEASYELPDAVDLGRGEGWVVVEKSIGTVGHADHSDPMNHVLYLADLLGVDREEFFPLWDMPVNCGGPWPIAMSKADATRLREAIMKGEVKTTWTVVAPAPSIPRGEFKYNGFVVHYGTTRKEKGLAELQLNPDFAGAKAGDPLTSLLDLLARYEIPAVGDRERGGLIAEGGLRLHLTAIYGADFGHSWNAPNWWPGQLLAPEELEQQSETSLPEARRDHGIPSLTVSRKTLEVMADGHPWALADKETGGRDSIKQGTVVQLVSPQGQPGPYALLEHGKVAARYFTRDASLARSFTEEVTYRLNRAIARRRDLLKNTETTDVFRLVHAEADGLPGLEIERMGTLLRAVITGGAANRLKGIAYENILQHDPGALIIEAPHLRDVRQEKNLPQARVVKGNAYHVIPGDRTIGREHGLKYWLEPWEGIDVGFFADQRDNRKRLLETVKPGERWLNLFCHTGAFSVVLAHCGAEVVSVDLSKRYLDWLQENLELNDLDVSLNTNFAEDAREYVARSKGGYDGIIVDPPTAAQGSAGFWSVRKDYEKLLLECHALLNPGGVMLICRNDKQQKEPLRQFVEQTLKGKFERIEDAPAAADYPGLTGFPEGDAFDGVWVYTSP</sequence>
<dbReference type="Pfam" id="PF10672">
    <property type="entry name" value="Methyltrans_SAM"/>
    <property type="match status" value="1"/>
</dbReference>
<dbReference type="InterPro" id="IPR029063">
    <property type="entry name" value="SAM-dependent_MTases_sf"/>
</dbReference>
<keyword evidence="3" id="KW-0949">S-adenosyl-L-methionine</keyword>
<evidence type="ECO:0000259" key="4">
    <source>
        <dbReference type="Pfam" id="PF10672"/>
    </source>
</evidence>
<keyword evidence="2 5" id="KW-0808">Transferase</keyword>
<dbReference type="RefSeq" id="WP_146961855.1">
    <property type="nucleotide sequence ID" value="NZ_CP042467.1"/>
</dbReference>
<evidence type="ECO:0000313" key="6">
    <source>
        <dbReference type="Proteomes" id="UP000321595"/>
    </source>
</evidence>
<dbReference type="InterPro" id="IPR019614">
    <property type="entry name" value="SAM-dep_methyl-trfase"/>
</dbReference>